<evidence type="ECO:0000313" key="4">
    <source>
        <dbReference type="Proteomes" id="UP000085678"/>
    </source>
</evidence>
<name>A0A1S3I4D1_LINAN</name>
<dbReference type="SMART" id="SM00612">
    <property type="entry name" value="Kelch"/>
    <property type="match status" value="3"/>
</dbReference>
<dbReference type="AlphaFoldDB" id="A0A1S3I4D1"/>
<dbReference type="GO" id="GO:0005829">
    <property type="term" value="C:cytosol"/>
    <property type="evidence" value="ECO:0007669"/>
    <property type="project" value="TreeGrafter"/>
</dbReference>
<proteinExistence type="predicted"/>
<dbReference type="OMA" id="PRDNDVH"/>
<keyword evidence="1" id="KW-0880">Kelch repeat</keyword>
<dbReference type="KEGG" id="lak:106160233"/>
<dbReference type="InterPro" id="IPR006652">
    <property type="entry name" value="Kelch_1"/>
</dbReference>
<dbReference type="PANTHER" id="PTHR47435:SF4">
    <property type="entry name" value="KELCH REPEAT PROTEIN (AFU_ORTHOLOGUE AFUA_5G12780)"/>
    <property type="match status" value="1"/>
</dbReference>
<accession>A0A1S3I4D1</accession>
<dbReference type="GO" id="GO:0030234">
    <property type="term" value="F:enzyme regulator activity"/>
    <property type="evidence" value="ECO:0007669"/>
    <property type="project" value="TreeGrafter"/>
</dbReference>
<keyword evidence="3" id="KW-0408">Iron</keyword>
<dbReference type="OrthoDB" id="10250130at2759"/>
<dbReference type="GeneID" id="106160233"/>
<dbReference type="RefSeq" id="XP_013392224.1">
    <property type="nucleotide sequence ID" value="XM_013536770.2"/>
</dbReference>
<keyword evidence="2" id="KW-0677">Repeat</keyword>
<dbReference type="InterPro" id="IPR015915">
    <property type="entry name" value="Kelch-typ_b-propeller"/>
</dbReference>
<sequence>MEALWIKLQATGMIPKARSSHSLTVVGKKAFMFGGEHEPRKPIDNKLHAYDLEKNEWSEVHTHGAAPCPRIACATAAVQGCVLVFGGRTGITMGEGALNDLHSFDLESSTWSQLNTKCPPAPRSFHTTTSVGTKFFVFGGCSDKGRLNDLHCYDTKLGEWEEMPCSEAILGRGGSCITALGGAIYVTAGFSGKEMNDMHRFDIATRTWSQLSMARPIPPRSVFGCVPVGEHHLIAFGGEVDPSDQGHEGAGEFSNETFVFNTQNPTEGWTKVSVKGQVPPPRGWFAAAGLPNGMLVFGGNSPSNARLADMYRLEIEGLA</sequence>
<gene>
    <name evidence="5" type="primary">LOC106160233</name>
</gene>
<evidence type="ECO:0000256" key="3">
    <source>
        <dbReference type="ARBA" id="ARBA00023004"/>
    </source>
</evidence>
<keyword evidence="4" id="KW-1185">Reference proteome</keyword>
<dbReference type="InParanoid" id="A0A1S3I4D1"/>
<dbReference type="Pfam" id="PF24681">
    <property type="entry name" value="Kelch_KLHDC2_KLHL20_DRC7"/>
    <property type="match status" value="1"/>
</dbReference>
<reference evidence="5" key="1">
    <citation type="submission" date="2025-08" db="UniProtKB">
        <authorList>
            <consortium name="RefSeq"/>
        </authorList>
    </citation>
    <scope>IDENTIFICATION</scope>
    <source>
        <tissue evidence="5">Gonads</tissue>
    </source>
</reference>
<evidence type="ECO:0000256" key="2">
    <source>
        <dbReference type="ARBA" id="ARBA00022737"/>
    </source>
</evidence>
<dbReference type="GO" id="GO:0019760">
    <property type="term" value="P:glucosinolate metabolic process"/>
    <property type="evidence" value="ECO:0007669"/>
    <property type="project" value="UniProtKB-ARBA"/>
</dbReference>
<evidence type="ECO:0000313" key="5">
    <source>
        <dbReference type="RefSeq" id="XP_013392224.1"/>
    </source>
</evidence>
<protein>
    <submittedName>
        <fullName evidence="5">Nitrile-specifier protein 5-like</fullName>
    </submittedName>
</protein>
<dbReference type="Proteomes" id="UP000085678">
    <property type="component" value="Unplaced"/>
</dbReference>
<dbReference type="SUPFAM" id="SSF117281">
    <property type="entry name" value="Kelch motif"/>
    <property type="match status" value="1"/>
</dbReference>
<evidence type="ECO:0000256" key="1">
    <source>
        <dbReference type="ARBA" id="ARBA00022441"/>
    </source>
</evidence>
<dbReference type="Gene3D" id="2.120.10.80">
    <property type="entry name" value="Kelch-type beta propeller"/>
    <property type="match status" value="2"/>
</dbReference>
<dbReference type="PANTHER" id="PTHR47435">
    <property type="entry name" value="KELCH REPEAT PROTEIN (AFU_ORTHOLOGUE AFUA_5G12780)"/>
    <property type="match status" value="1"/>
</dbReference>
<organism evidence="4 5">
    <name type="scientific">Lingula anatina</name>
    <name type="common">Brachiopod</name>
    <name type="synonym">Lingula unguis</name>
    <dbReference type="NCBI Taxonomy" id="7574"/>
    <lineage>
        <taxon>Eukaryota</taxon>
        <taxon>Metazoa</taxon>
        <taxon>Spiralia</taxon>
        <taxon>Lophotrochozoa</taxon>
        <taxon>Brachiopoda</taxon>
        <taxon>Linguliformea</taxon>
        <taxon>Lingulata</taxon>
        <taxon>Lingulida</taxon>
        <taxon>Linguloidea</taxon>
        <taxon>Lingulidae</taxon>
        <taxon>Lingula</taxon>
    </lineage>
</organism>